<dbReference type="GO" id="GO:0045936">
    <property type="term" value="P:negative regulation of phosphate metabolic process"/>
    <property type="evidence" value="ECO:0007669"/>
    <property type="project" value="InterPro"/>
</dbReference>
<evidence type="ECO:0000313" key="11">
    <source>
        <dbReference type="EMBL" id="KIU25207.1"/>
    </source>
</evidence>
<evidence type="ECO:0000256" key="5">
    <source>
        <dbReference type="ARBA" id="ARBA00022490"/>
    </source>
</evidence>
<reference evidence="9 17" key="3">
    <citation type="submission" date="2017-04" db="EMBL/GenBank/DDBJ databases">
        <title>Weissella cibaria strain m2 complete genome.</title>
        <authorList>
            <person name="Pan Q."/>
            <person name="Tan M."/>
            <person name="Yao F."/>
            <person name="Su S."/>
        </authorList>
    </citation>
    <scope>NUCLEOTIDE SEQUENCE [LARGE SCALE GENOMIC DNA]</scope>
    <source>
        <strain evidence="9 17">M2</strain>
    </source>
</reference>
<evidence type="ECO:0000313" key="10">
    <source>
        <dbReference type="EMBL" id="KIU21088.1"/>
    </source>
</evidence>
<dbReference type="PIRSF" id="PIRSF003107">
    <property type="entry name" value="PhoU"/>
    <property type="match status" value="1"/>
</dbReference>
<sequence length="224" mass="24736">MRQYFDEELADLDTSFKEMGLLVSETLGRAVQAFLDHDRATAQEIIDGDKAINQREIALEKKTFEMIALYQPVTTDLREIVTVLKAVSVLERIGDNARNIALSTIHVKGNKRVAAIEEKVGMTGSTVAKMVSDVLDYYVNDDAVSAEAIAEVATSVSDVTGEIREMAIEAMKSDPELVTASTDYLVVAGYLKRTSDYVTDIAEWIIYKRTGKIVELNPGMSSFI</sequence>
<dbReference type="Pfam" id="PF01895">
    <property type="entry name" value="PhoU"/>
    <property type="match status" value="2"/>
</dbReference>
<comment type="subunit">
    <text evidence="3 7">Homodimer.</text>
</comment>
<dbReference type="GO" id="GO:0005737">
    <property type="term" value="C:cytoplasm"/>
    <property type="evidence" value="ECO:0007669"/>
    <property type="project" value="UniProtKB-SubCell"/>
</dbReference>
<keyword evidence="4 7" id="KW-0813">Transport</keyword>
<dbReference type="GO" id="GO:0030643">
    <property type="term" value="P:intracellular phosphate ion homeostasis"/>
    <property type="evidence" value="ECO:0007669"/>
    <property type="project" value="InterPro"/>
</dbReference>
<dbReference type="OrthoDB" id="9814256at2"/>
<reference evidence="14 15" key="1">
    <citation type="journal article" date="2015" name="Microbiology (Mosc.)">
        <title>Genomics of the Weissella cibaria species with an examination of its metabolic traits.</title>
        <authorList>
            <person name="Lynch K.M."/>
            <person name="Lucid A."/>
            <person name="Arendt E.K."/>
            <person name="Sleator R.D."/>
            <person name="Lucey B."/>
            <person name="Coffey A."/>
        </authorList>
    </citation>
    <scope>NUCLEOTIDE SEQUENCE [LARGE SCALE GENOMIC DNA]</scope>
    <source>
        <strain evidence="11 15">AB3b</strain>
        <strain evidence="10 14">MG1</strain>
    </source>
</reference>
<gene>
    <name evidence="13" type="primary">phoU</name>
    <name evidence="11" type="ORF">ab3b_00593</name>
    <name evidence="9" type="ORF">B6254_1930</name>
    <name evidence="12" type="ORF">B9D04_10010</name>
    <name evidence="13" type="ORF">FO435_09075</name>
    <name evidence="10" type="ORF">QX99_00846</name>
</gene>
<dbReference type="NCBIfam" id="TIGR02135">
    <property type="entry name" value="phoU_full"/>
    <property type="match status" value="1"/>
</dbReference>
<dbReference type="Proteomes" id="UP000244870">
    <property type="component" value="Chromosome"/>
</dbReference>
<evidence type="ECO:0000256" key="2">
    <source>
        <dbReference type="ARBA" id="ARBA00008107"/>
    </source>
</evidence>
<dbReference type="EMBL" id="JWHT01000013">
    <property type="protein sequence ID" value="KIU25207.1"/>
    <property type="molecule type" value="Genomic_DNA"/>
</dbReference>
<evidence type="ECO:0000313" key="17">
    <source>
        <dbReference type="Proteomes" id="UP000244870"/>
    </source>
</evidence>
<evidence type="ECO:0000313" key="16">
    <source>
        <dbReference type="Proteomes" id="UP000193588"/>
    </source>
</evidence>
<dbReference type="InterPro" id="IPR026022">
    <property type="entry name" value="PhoU_dom"/>
</dbReference>
<feature type="domain" description="PhoU" evidence="8">
    <location>
        <begin position="17"/>
        <end position="101"/>
    </location>
</feature>
<evidence type="ECO:0000313" key="14">
    <source>
        <dbReference type="Proteomes" id="UP000032287"/>
    </source>
</evidence>
<dbReference type="GeneID" id="66961805"/>
<keyword evidence="6 7" id="KW-0592">Phosphate transport</keyword>
<dbReference type="SUPFAM" id="SSF109755">
    <property type="entry name" value="PhoU-like"/>
    <property type="match status" value="1"/>
</dbReference>
<name>A0A0D1M2V3_9LACO</name>
<dbReference type="Proteomes" id="UP000032287">
    <property type="component" value="Unassembled WGS sequence"/>
</dbReference>
<dbReference type="FunFam" id="1.20.58.220:FF:000004">
    <property type="entry name" value="Phosphate-specific transport system accessory protein PhoU"/>
    <property type="match status" value="1"/>
</dbReference>
<protein>
    <recommendedName>
        <fullName evidence="7">Phosphate-specific transport system accessory protein PhoU</fullName>
    </recommendedName>
</protein>
<keyword evidence="5 7" id="KW-0963">Cytoplasm</keyword>
<dbReference type="eggNOG" id="COG0704">
    <property type="taxonomic scope" value="Bacteria"/>
</dbReference>
<keyword evidence="14" id="KW-1185">Reference proteome</keyword>
<evidence type="ECO:0000313" key="15">
    <source>
        <dbReference type="Proteomes" id="UP000032289"/>
    </source>
</evidence>
<evidence type="ECO:0000313" key="18">
    <source>
        <dbReference type="Proteomes" id="UP000320012"/>
    </source>
</evidence>
<dbReference type="EMBL" id="JWHU01000012">
    <property type="protein sequence ID" value="KIU21088.1"/>
    <property type="molecule type" value="Genomic_DNA"/>
</dbReference>
<dbReference type="Proteomes" id="UP000193588">
    <property type="component" value="Unassembled WGS sequence"/>
</dbReference>
<evidence type="ECO:0000256" key="1">
    <source>
        <dbReference type="ARBA" id="ARBA00004496"/>
    </source>
</evidence>
<proteinExistence type="inferred from homology"/>
<evidence type="ECO:0000313" key="12">
    <source>
        <dbReference type="EMBL" id="OSP88670.1"/>
    </source>
</evidence>
<reference evidence="12 16" key="2">
    <citation type="submission" date="2017-04" db="EMBL/GenBank/DDBJ databases">
        <title>The genome sequence of Weissella cibaria isolated from wild Drosophila.</title>
        <authorList>
            <person name="Ricks N.J."/>
            <person name="Carroll C."/>
            <person name="Walters A."/>
            <person name="Newell P.D."/>
            <person name="Chaston J.M."/>
        </authorList>
    </citation>
    <scope>NUCLEOTIDE SEQUENCE [LARGE SCALE GENOMIC DNA]</scope>
    <source>
        <strain evidence="12 16">DmW_103</strain>
    </source>
</reference>
<dbReference type="EMBL" id="CP020928">
    <property type="protein sequence ID" value="AWF96292.1"/>
    <property type="molecule type" value="Genomic_DNA"/>
</dbReference>
<accession>A0A0D1M2V3</accession>
<dbReference type="PATRIC" id="fig|137591.24.peg.572"/>
<dbReference type="PANTHER" id="PTHR42930:SF3">
    <property type="entry name" value="PHOSPHATE-SPECIFIC TRANSPORT SYSTEM ACCESSORY PROTEIN PHOU"/>
    <property type="match status" value="1"/>
</dbReference>
<dbReference type="PANTHER" id="PTHR42930">
    <property type="entry name" value="PHOSPHATE-SPECIFIC TRANSPORT SYSTEM ACCESSORY PROTEIN PHOU"/>
    <property type="match status" value="1"/>
</dbReference>
<comment type="function">
    <text evidence="7">Plays a role in the regulation of phosphate uptake.</text>
</comment>
<comment type="similarity">
    <text evidence="2 7">Belongs to the PhoU family.</text>
</comment>
<dbReference type="Gene3D" id="1.20.58.220">
    <property type="entry name" value="Phosphate transport system protein phou homolog 2, domain 2"/>
    <property type="match status" value="1"/>
</dbReference>
<dbReference type="AlphaFoldDB" id="A0A0D1M2V3"/>
<evidence type="ECO:0000256" key="3">
    <source>
        <dbReference type="ARBA" id="ARBA00011738"/>
    </source>
</evidence>
<evidence type="ECO:0000256" key="6">
    <source>
        <dbReference type="ARBA" id="ARBA00022592"/>
    </source>
</evidence>
<dbReference type="Proteomes" id="UP000320012">
    <property type="component" value="Unassembled WGS sequence"/>
</dbReference>
<evidence type="ECO:0000259" key="8">
    <source>
        <dbReference type="Pfam" id="PF01895"/>
    </source>
</evidence>
<evidence type="ECO:0000313" key="13">
    <source>
        <dbReference type="EMBL" id="TVV28015.1"/>
    </source>
</evidence>
<evidence type="ECO:0000256" key="4">
    <source>
        <dbReference type="ARBA" id="ARBA00022448"/>
    </source>
</evidence>
<dbReference type="RefSeq" id="WP_010373428.1">
    <property type="nucleotide sequence ID" value="NZ_BJEF01000001.1"/>
</dbReference>
<comment type="subcellular location">
    <subcellularLocation>
        <location evidence="1 7">Cytoplasm</location>
    </subcellularLocation>
</comment>
<reference evidence="13 18" key="4">
    <citation type="submission" date="2019-07" db="EMBL/GenBank/DDBJ databases">
        <title>Genome sequence of Weissella cibaria GK1.</title>
        <authorList>
            <person name="Choi H.-J."/>
        </authorList>
    </citation>
    <scope>NUCLEOTIDE SEQUENCE [LARGE SCALE GENOMIC DNA]</scope>
    <source>
        <strain evidence="13 18">GK1</strain>
    </source>
</reference>
<dbReference type="EMBL" id="NDXJ01000016">
    <property type="protein sequence ID" value="OSP88670.1"/>
    <property type="molecule type" value="Genomic_DNA"/>
</dbReference>
<dbReference type="InterPro" id="IPR028366">
    <property type="entry name" value="PhoU"/>
</dbReference>
<evidence type="ECO:0000256" key="7">
    <source>
        <dbReference type="PIRNR" id="PIRNR003107"/>
    </source>
</evidence>
<feature type="domain" description="PhoU" evidence="8">
    <location>
        <begin position="124"/>
        <end position="205"/>
    </location>
</feature>
<organism evidence="11 15">
    <name type="scientific">Weissella cibaria</name>
    <dbReference type="NCBI Taxonomy" id="137591"/>
    <lineage>
        <taxon>Bacteria</taxon>
        <taxon>Bacillati</taxon>
        <taxon>Bacillota</taxon>
        <taxon>Bacilli</taxon>
        <taxon>Lactobacillales</taxon>
        <taxon>Lactobacillaceae</taxon>
        <taxon>Weissella</taxon>
    </lineage>
</organism>
<dbReference type="Proteomes" id="UP000032289">
    <property type="component" value="Unassembled WGS sequence"/>
</dbReference>
<dbReference type="GO" id="GO:0006817">
    <property type="term" value="P:phosphate ion transport"/>
    <property type="evidence" value="ECO:0007669"/>
    <property type="project" value="UniProtKB-KW"/>
</dbReference>
<dbReference type="EMBL" id="VNHC01000002">
    <property type="protein sequence ID" value="TVV28015.1"/>
    <property type="molecule type" value="Genomic_DNA"/>
</dbReference>
<dbReference type="InterPro" id="IPR038078">
    <property type="entry name" value="PhoU-like_sf"/>
</dbReference>
<evidence type="ECO:0000313" key="9">
    <source>
        <dbReference type="EMBL" id="AWF96292.1"/>
    </source>
</evidence>
<dbReference type="STRING" id="137591.AO080_04705"/>